<dbReference type="Gene3D" id="2.60.40.420">
    <property type="entry name" value="Cupredoxins - blue copper proteins"/>
    <property type="match status" value="1"/>
</dbReference>
<feature type="compositionally biased region" description="Low complexity" evidence="3">
    <location>
        <begin position="85"/>
        <end position="109"/>
    </location>
</feature>
<feature type="compositionally biased region" description="Basic residues" evidence="3">
    <location>
        <begin position="42"/>
        <end position="57"/>
    </location>
</feature>
<dbReference type="InterPro" id="IPR000923">
    <property type="entry name" value="BlueCu_1"/>
</dbReference>
<feature type="region of interest" description="Disordered" evidence="3">
    <location>
        <begin position="36"/>
        <end position="116"/>
    </location>
</feature>
<gene>
    <name evidence="5" type="ORF">OJ997_07550</name>
</gene>
<dbReference type="CDD" id="cd00920">
    <property type="entry name" value="Cupredoxin"/>
    <property type="match status" value="1"/>
</dbReference>
<reference evidence="5" key="1">
    <citation type="submission" date="2022-10" db="EMBL/GenBank/DDBJ databases">
        <title>The WGS of Solirubrobacter phytolaccae KCTC 29190.</title>
        <authorList>
            <person name="Jiang Z."/>
        </authorList>
    </citation>
    <scope>NUCLEOTIDE SEQUENCE</scope>
    <source>
        <strain evidence="5">KCTC 29190</strain>
    </source>
</reference>
<dbReference type="RefSeq" id="WP_270024454.1">
    <property type="nucleotide sequence ID" value="NZ_JAPDDP010000010.1"/>
</dbReference>
<dbReference type="GO" id="GO:0009055">
    <property type="term" value="F:electron transfer activity"/>
    <property type="evidence" value="ECO:0007669"/>
    <property type="project" value="InterPro"/>
</dbReference>
<feature type="domain" description="Blue (type 1) copper" evidence="4">
    <location>
        <begin position="148"/>
        <end position="205"/>
    </location>
</feature>
<evidence type="ECO:0000256" key="1">
    <source>
        <dbReference type="ARBA" id="ARBA00022723"/>
    </source>
</evidence>
<keyword evidence="6" id="KW-1185">Reference proteome</keyword>
<dbReference type="EMBL" id="JAPDDP010000010">
    <property type="protein sequence ID" value="MDA0180145.1"/>
    <property type="molecule type" value="Genomic_DNA"/>
</dbReference>
<evidence type="ECO:0000256" key="2">
    <source>
        <dbReference type="ARBA" id="ARBA00023008"/>
    </source>
</evidence>
<dbReference type="InterPro" id="IPR033138">
    <property type="entry name" value="Cu_oxidase_CS"/>
</dbReference>
<dbReference type="Proteomes" id="UP001147653">
    <property type="component" value="Unassembled WGS sequence"/>
</dbReference>
<dbReference type="GO" id="GO:0005507">
    <property type="term" value="F:copper ion binding"/>
    <property type="evidence" value="ECO:0007669"/>
    <property type="project" value="InterPro"/>
</dbReference>
<proteinExistence type="predicted"/>
<organism evidence="5 6">
    <name type="scientific">Solirubrobacter phytolaccae</name>
    <dbReference type="NCBI Taxonomy" id="1404360"/>
    <lineage>
        <taxon>Bacteria</taxon>
        <taxon>Bacillati</taxon>
        <taxon>Actinomycetota</taxon>
        <taxon>Thermoleophilia</taxon>
        <taxon>Solirubrobacterales</taxon>
        <taxon>Solirubrobacteraceae</taxon>
        <taxon>Solirubrobacter</taxon>
    </lineage>
</organism>
<dbReference type="Pfam" id="PF00127">
    <property type="entry name" value="Copper-bind"/>
    <property type="match status" value="1"/>
</dbReference>
<dbReference type="PROSITE" id="PS00079">
    <property type="entry name" value="MULTICOPPER_OXIDASE1"/>
    <property type="match status" value="1"/>
</dbReference>
<keyword evidence="1" id="KW-0479">Metal-binding</keyword>
<protein>
    <submittedName>
        <fullName evidence="5">Plastocyanin/azurin family copper-binding protein</fullName>
    </submittedName>
</protein>
<evidence type="ECO:0000256" key="3">
    <source>
        <dbReference type="SAM" id="MobiDB-lite"/>
    </source>
</evidence>
<accession>A0A9X3N596</accession>
<evidence type="ECO:0000259" key="4">
    <source>
        <dbReference type="Pfam" id="PF00127"/>
    </source>
</evidence>
<dbReference type="SUPFAM" id="SSF49503">
    <property type="entry name" value="Cupredoxins"/>
    <property type="match status" value="1"/>
</dbReference>
<dbReference type="AlphaFoldDB" id="A0A9X3N596"/>
<sequence>MTWFAILLSLAGFGGPTMEVKPRKCVATTSIGAAAYTPAAKKTCKQKPVKAKPKPKKPGNPGAETPSTNPSPRPDSPSSGDKPEATPTPKPGATATPTPTATPVATTTPVPLPSRTNVDLTDVREWTVRPSYRILAAGKIDFNANNRGEDDHNLTVRDATRDLGKIDLAPGETKTLTVTLPAGSYTLYCSLPQHEEAGMAAAISVR</sequence>
<name>A0A9X3N596_9ACTN</name>
<evidence type="ECO:0000313" key="6">
    <source>
        <dbReference type="Proteomes" id="UP001147653"/>
    </source>
</evidence>
<dbReference type="InterPro" id="IPR008972">
    <property type="entry name" value="Cupredoxin"/>
</dbReference>
<keyword evidence="2" id="KW-0186">Copper</keyword>
<comment type="caution">
    <text evidence="5">The sequence shown here is derived from an EMBL/GenBank/DDBJ whole genome shotgun (WGS) entry which is preliminary data.</text>
</comment>
<evidence type="ECO:0000313" key="5">
    <source>
        <dbReference type="EMBL" id="MDA0180145.1"/>
    </source>
</evidence>